<dbReference type="AlphaFoldDB" id="A0A822ZT80"/>
<feature type="compositionally biased region" description="Low complexity" evidence="1">
    <location>
        <begin position="79"/>
        <end position="93"/>
    </location>
</feature>
<dbReference type="Proteomes" id="UP000607653">
    <property type="component" value="Unassembled WGS sequence"/>
</dbReference>
<proteinExistence type="predicted"/>
<name>A0A822ZT80_NELNU</name>
<sequence>MAAFEPEPKPNIREKAHHSSLLTPRFLSHEPITEIDWSMRHSYNHLHDKFVTTKYQLAICREGKYSLRDITKLQNPLDPDSLSSPTFFFSSPSAKQGRRRRPDPDISDLPATASETKEEKVMRGRLKNKEDKENTEESLTHSSSQSSQPARRLSVQDRINLFENNQTRRNKVRSGLLGTQLSFGGCRRTQRC</sequence>
<reference evidence="2 3" key="1">
    <citation type="journal article" date="2020" name="Mol. Biol. Evol.">
        <title>Distinct Expression and Methylation Patterns for Genes with Different Fates following a Single Whole-Genome Duplication in Flowering Plants.</title>
        <authorList>
            <person name="Shi T."/>
            <person name="Rahmani R.S."/>
            <person name="Gugger P.F."/>
            <person name="Wang M."/>
            <person name="Li H."/>
            <person name="Zhang Y."/>
            <person name="Li Z."/>
            <person name="Wang Q."/>
            <person name="Van de Peer Y."/>
            <person name="Marchal K."/>
            <person name="Chen J."/>
        </authorList>
    </citation>
    <scope>NUCLEOTIDE SEQUENCE [LARGE SCALE GENOMIC DNA]</scope>
    <source>
        <tissue evidence="2">Leaf</tissue>
    </source>
</reference>
<comment type="caution">
    <text evidence="2">The sequence shown here is derived from an EMBL/GenBank/DDBJ whole genome shotgun (WGS) entry which is preliminary data.</text>
</comment>
<evidence type="ECO:0000313" key="2">
    <source>
        <dbReference type="EMBL" id="DAD49124.1"/>
    </source>
</evidence>
<evidence type="ECO:0000313" key="3">
    <source>
        <dbReference type="Proteomes" id="UP000607653"/>
    </source>
</evidence>
<feature type="compositionally biased region" description="Basic and acidic residues" evidence="1">
    <location>
        <begin position="115"/>
        <end position="132"/>
    </location>
</feature>
<organism evidence="2 3">
    <name type="scientific">Nelumbo nucifera</name>
    <name type="common">Sacred lotus</name>
    <dbReference type="NCBI Taxonomy" id="4432"/>
    <lineage>
        <taxon>Eukaryota</taxon>
        <taxon>Viridiplantae</taxon>
        <taxon>Streptophyta</taxon>
        <taxon>Embryophyta</taxon>
        <taxon>Tracheophyta</taxon>
        <taxon>Spermatophyta</taxon>
        <taxon>Magnoliopsida</taxon>
        <taxon>Proteales</taxon>
        <taxon>Nelumbonaceae</taxon>
        <taxon>Nelumbo</taxon>
    </lineage>
</organism>
<dbReference type="EMBL" id="DUZY01000008">
    <property type="protein sequence ID" value="DAD49124.1"/>
    <property type="molecule type" value="Genomic_DNA"/>
</dbReference>
<accession>A0A822ZT80</accession>
<keyword evidence="3" id="KW-1185">Reference proteome</keyword>
<evidence type="ECO:0000256" key="1">
    <source>
        <dbReference type="SAM" id="MobiDB-lite"/>
    </source>
</evidence>
<gene>
    <name evidence="2" type="ORF">HUJ06_019061</name>
</gene>
<feature type="region of interest" description="Disordered" evidence="1">
    <location>
        <begin position="76"/>
        <end position="153"/>
    </location>
</feature>
<protein>
    <submittedName>
        <fullName evidence="2">Uncharacterized protein</fullName>
    </submittedName>
</protein>